<dbReference type="VEuPathDB" id="TriTrypDB:ADEAN_000888000"/>
<feature type="chain" id="PRO_5028971522" description="Secreted protein" evidence="2">
    <location>
        <begin position="22"/>
        <end position="156"/>
    </location>
</feature>
<evidence type="ECO:0008006" key="5">
    <source>
        <dbReference type="Google" id="ProtNLM"/>
    </source>
</evidence>
<sequence>MECLLLLLPLVVLDLVHEVLVHRIIRKSNFRLTLATGKGGIVHGGIVVKRTEAVGAAVDCGGAAKHEQAQLAVNFTSPFPHEQGVMRFRVGIPLGPTVRAAHQRLLVYSSRPWGTNWGVAVGDRWLFGRREIHFILLVTAVVLVSGLWLIFLFAGR</sequence>
<evidence type="ECO:0000256" key="2">
    <source>
        <dbReference type="SAM" id="SignalP"/>
    </source>
</evidence>
<name>A0A7G2CNB9_9TRYP</name>
<gene>
    <name evidence="3" type="ORF">ADEAN_000888000</name>
</gene>
<dbReference type="Proteomes" id="UP000515908">
    <property type="component" value="Chromosome 20"/>
</dbReference>
<reference evidence="3 4" key="1">
    <citation type="submission" date="2020-08" db="EMBL/GenBank/DDBJ databases">
        <authorList>
            <person name="Newling K."/>
            <person name="Davey J."/>
            <person name="Forrester S."/>
        </authorList>
    </citation>
    <scope>NUCLEOTIDE SEQUENCE [LARGE SCALE GENOMIC DNA]</scope>
    <source>
        <strain evidence="4">Crithidia deanei Carvalho (ATCC PRA-265)</strain>
    </source>
</reference>
<feature type="transmembrane region" description="Helical" evidence="1">
    <location>
        <begin position="132"/>
        <end position="154"/>
    </location>
</feature>
<keyword evidence="1" id="KW-0472">Membrane</keyword>
<organism evidence="3 4">
    <name type="scientific">Angomonas deanei</name>
    <dbReference type="NCBI Taxonomy" id="59799"/>
    <lineage>
        <taxon>Eukaryota</taxon>
        <taxon>Discoba</taxon>
        <taxon>Euglenozoa</taxon>
        <taxon>Kinetoplastea</taxon>
        <taxon>Metakinetoplastina</taxon>
        <taxon>Trypanosomatida</taxon>
        <taxon>Trypanosomatidae</taxon>
        <taxon>Strigomonadinae</taxon>
        <taxon>Angomonas</taxon>
    </lineage>
</organism>
<dbReference type="EMBL" id="LR877164">
    <property type="protein sequence ID" value="CAD2221348.1"/>
    <property type="molecule type" value="Genomic_DNA"/>
</dbReference>
<proteinExistence type="predicted"/>
<feature type="signal peptide" evidence="2">
    <location>
        <begin position="1"/>
        <end position="21"/>
    </location>
</feature>
<protein>
    <recommendedName>
        <fullName evidence="5">Secreted protein</fullName>
    </recommendedName>
</protein>
<accession>A0A7G2CNB9</accession>
<dbReference type="AlphaFoldDB" id="A0A7G2CNB9"/>
<evidence type="ECO:0000313" key="3">
    <source>
        <dbReference type="EMBL" id="CAD2221348.1"/>
    </source>
</evidence>
<keyword evidence="4" id="KW-1185">Reference proteome</keyword>
<keyword evidence="1" id="KW-0812">Transmembrane</keyword>
<evidence type="ECO:0000313" key="4">
    <source>
        <dbReference type="Proteomes" id="UP000515908"/>
    </source>
</evidence>
<evidence type="ECO:0000256" key="1">
    <source>
        <dbReference type="SAM" id="Phobius"/>
    </source>
</evidence>
<keyword evidence="1" id="KW-1133">Transmembrane helix</keyword>
<keyword evidence="2" id="KW-0732">Signal</keyword>